<evidence type="ECO:0000256" key="1">
    <source>
        <dbReference type="ARBA" id="ARBA00000085"/>
    </source>
</evidence>
<dbReference type="Gene3D" id="3.30.450.20">
    <property type="entry name" value="PAS domain"/>
    <property type="match status" value="1"/>
</dbReference>
<dbReference type="Pfam" id="PF07568">
    <property type="entry name" value="HisKA_2"/>
    <property type="match status" value="1"/>
</dbReference>
<evidence type="ECO:0000313" key="11">
    <source>
        <dbReference type="Proteomes" id="UP001320831"/>
    </source>
</evidence>
<dbReference type="PROSITE" id="PS50109">
    <property type="entry name" value="HIS_KIN"/>
    <property type="match status" value="1"/>
</dbReference>
<accession>A0ABT2LL77</accession>
<evidence type="ECO:0000256" key="4">
    <source>
        <dbReference type="ARBA" id="ARBA00022679"/>
    </source>
</evidence>
<evidence type="ECO:0000256" key="7">
    <source>
        <dbReference type="ARBA" id="ARBA00022840"/>
    </source>
</evidence>
<proteinExistence type="predicted"/>
<dbReference type="SMART" id="SM00091">
    <property type="entry name" value="PAS"/>
    <property type="match status" value="1"/>
</dbReference>
<evidence type="ECO:0000256" key="6">
    <source>
        <dbReference type="ARBA" id="ARBA00022777"/>
    </source>
</evidence>
<evidence type="ECO:0000259" key="8">
    <source>
        <dbReference type="PROSITE" id="PS50109"/>
    </source>
</evidence>
<dbReference type="InterPro" id="IPR036890">
    <property type="entry name" value="HATPase_C_sf"/>
</dbReference>
<comment type="caution">
    <text evidence="10">The sequence shown here is derived from an EMBL/GenBank/DDBJ whole genome shotgun (WGS) entry which is preliminary data.</text>
</comment>
<sequence>MKTQFQPVPPFRAHKLVAPANRYFPKLDEARALAEAIVETIREPLLVLDEELRVITANRSFRRMFKVDRREVQGRPFYALGGGRWNIPELRFLLANVLPMDVCEVEADVPGNGRRTMQLNARELFHECNDRALVLLTIEDISERRADERQIAELLHQKETLLEEMRHRIANSLQIIASILLMKARAVQSEEARSHLKDTHQRIMSVAAVQQQLGIARHGEQIELAPYLSRLCETLAASLIGVSRPLSIRAQADEAKVPSAAAVSIGLIVTELVINALKHAFVADAAAGLIVVTHEVAESGWRLTVSDDGIGKSEDHMDEASPGLGTGIVEALAKQLEGRVKISKGSGGTSVSITHGMMSFRLPHAA</sequence>
<dbReference type="SMART" id="SM00387">
    <property type="entry name" value="HATPase_c"/>
    <property type="match status" value="1"/>
</dbReference>
<dbReference type="PROSITE" id="PS50112">
    <property type="entry name" value="PAS"/>
    <property type="match status" value="1"/>
</dbReference>
<evidence type="ECO:0000256" key="3">
    <source>
        <dbReference type="ARBA" id="ARBA00022553"/>
    </source>
</evidence>
<feature type="domain" description="Histidine kinase" evidence="8">
    <location>
        <begin position="164"/>
        <end position="359"/>
    </location>
</feature>
<feature type="domain" description="PAS" evidence="9">
    <location>
        <begin position="30"/>
        <end position="75"/>
    </location>
</feature>
<name>A0ABT2LL77_9HYPH</name>
<dbReference type="InterPro" id="IPR000014">
    <property type="entry name" value="PAS"/>
</dbReference>
<dbReference type="PANTHER" id="PTHR41523:SF8">
    <property type="entry name" value="ETHYLENE RESPONSE SENSOR PROTEIN"/>
    <property type="match status" value="1"/>
</dbReference>
<keyword evidence="3" id="KW-0597">Phosphoprotein</keyword>
<dbReference type="Gene3D" id="3.30.565.10">
    <property type="entry name" value="Histidine kinase-like ATPase, C-terminal domain"/>
    <property type="match status" value="1"/>
</dbReference>
<protein>
    <recommendedName>
        <fullName evidence="2">histidine kinase</fullName>
        <ecNumber evidence="2">2.7.13.3</ecNumber>
    </recommendedName>
</protein>
<evidence type="ECO:0000313" key="10">
    <source>
        <dbReference type="EMBL" id="MCT7374562.1"/>
    </source>
</evidence>
<dbReference type="RefSeq" id="WP_260901043.1">
    <property type="nucleotide sequence ID" value="NZ_JAOCZP010000002.1"/>
</dbReference>
<dbReference type="CDD" id="cd00130">
    <property type="entry name" value="PAS"/>
    <property type="match status" value="1"/>
</dbReference>
<dbReference type="EC" id="2.7.13.3" evidence="2"/>
<keyword evidence="7" id="KW-0067">ATP-binding</keyword>
<dbReference type="InterPro" id="IPR011495">
    <property type="entry name" value="Sig_transdc_His_kin_sub2_dim/P"/>
</dbReference>
<dbReference type="InterPro" id="IPR003594">
    <property type="entry name" value="HATPase_dom"/>
</dbReference>
<dbReference type="InterPro" id="IPR005467">
    <property type="entry name" value="His_kinase_dom"/>
</dbReference>
<dbReference type="InterPro" id="IPR013656">
    <property type="entry name" value="PAS_4"/>
</dbReference>
<gene>
    <name evidence="10" type="ORF">N5A92_05880</name>
</gene>
<dbReference type="EMBL" id="JAOCZP010000002">
    <property type="protein sequence ID" value="MCT7374562.1"/>
    <property type="molecule type" value="Genomic_DNA"/>
</dbReference>
<comment type="catalytic activity">
    <reaction evidence="1">
        <text>ATP + protein L-histidine = ADP + protein N-phospho-L-histidine.</text>
        <dbReference type="EC" id="2.7.13.3"/>
    </reaction>
</comment>
<keyword evidence="4" id="KW-0808">Transferase</keyword>
<dbReference type="NCBIfam" id="TIGR00229">
    <property type="entry name" value="sensory_box"/>
    <property type="match status" value="1"/>
</dbReference>
<evidence type="ECO:0000256" key="5">
    <source>
        <dbReference type="ARBA" id="ARBA00022741"/>
    </source>
</evidence>
<dbReference type="Pfam" id="PF02518">
    <property type="entry name" value="HATPase_c"/>
    <property type="match status" value="1"/>
</dbReference>
<dbReference type="SUPFAM" id="SSF55785">
    <property type="entry name" value="PYP-like sensor domain (PAS domain)"/>
    <property type="match status" value="1"/>
</dbReference>
<keyword evidence="11" id="KW-1185">Reference proteome</keyword>
<dbReference type="Pfam" id="PF08448">
    <property type="entry name" value="PAS_4"/>
    <property type="match status" value="1"/>
</dbReference>
<dbReference type="InterPro" id="IPR035965">
    <property type="entry name" value="PAS-like_dom_sf"/>
</dbReference>
<organism evidence="10 11">
    <name type="scientific">Chelativorans salis</name>
    <dbReference type="NCBI Taxonomy" id="2978478"/>
    <lineage>
        <taxon>Bacteria</taxon>
        <taxon>Pseudomonadati</taxon>
        <taxon>Pseudomonadota</taxon>
        <taxon>Alphaproteobacteria</taxon>
        <taxon>Hyphomicrobiales</taxon>
        <taxon>Phyllobacteriaceae</taxon>
        <taxon>Chelativorans</taxon>
    </lineage>
</organism>
<evidence type="ECO:0000256" key="2">
    <source>
        <dbReference type="ARBA" id="ARBA00012438"/>
    </source>
</evidence>
<keyword evidence="5" id="KW-0547">Nucleotide-binding</keyword>
<dbReference type="SUPFAM" id="SSF55874">
    <property type="entry name" value="ATPase domain of HSP90 chaperone/DNA topoisomerase II/histidine kinase"/>
    <property type="match status" value="1"/>
</dbReference>
<reference evidence="10 11" key="1">
    <citation type="submission" date="2022-09" db="EMBL/GenBank/DDBJ databases">
        <title>Chelativorans salina sp. nov., a novel slightly halophilic bacterium isolated from a saline lake sediment enrichment.</title>
        <authorList>
            <person name="Gao L."/>
            <person name="Fang B.-Z."/>
            <person name="Li W.-J."/>
        </authorList>
    </citation>
    <scope>NUCLEOTIDE SEQUENCE [LARGE SCALE GENOMIC DNA]</scope>
    <source>
        <strain evidence="10 11">EGI FJ00035</strain>
    </source>
</reference>
<keyword evidence="6" id="KW-0418">Kinase</keyword>
<evidence type="ECO:0000259" key="9">
    <source>
        <dbReference type="PROSITE" id="PS50112"/>
    </source>
</evidence>
<dbReference type="PANTHER" id="PTHR41523">
    <property type="entry name" value="TWO-COMPONENT SYSTEM SENSOR PROTEIN"/>
    <property type="match status" value="1"/>
</dbReference>
<dbReference type="Proteomes" id="UP001320831">
    <property type="component" value="Unassembled WGS sequence"/>
</dbReference>